<protein>
    <submittedName>
        <fullName evidence="1">Uncharacterized protein</fullName>
    </submittedName>
</protein>
<reference evidence="2" key="1">
    <citation type="submission" date="2022-10" db="EMBL/GenBank/DDBJ databases">
        <title>Genome assembly of Pristionchus species.</title>
        <authorList>
            <person name="Yoshida K."/>
            <person name="Sommer R.J."/>
        </authorList>
    </citation>
    <scope>NUCLEOTIDE SEQUENCE [LARGE SCALE GENOMIC DNA]</scope>
    <source>
        <strain evidence="2">RS5460</strain>
    </source>
</reference>
<gene>
    <name evidence="1" type="ORF">PMAYCL1PPCAC_03059</name>
</gene>
<evidence type="ECO:0000313" key="2">
    <source>
        <dbReference type="Proteomes" id="UP001328107"/>
    </source>
</evidence>
<dbReference type="AlphaFoldDB" id="A0AAN4Z4B1"/>
<keyword evidence="2" id="KW-1185">Reference proteome</keyword>
<feature type="non-terminal residue" evidence="1">
    <location>
        <position position="1"/>
    </location>
</feature>
<proteinExistence type="predicted"/>
<dbReference type="Proteomes" id="UP001328107">
    <property type="component" value="Unassembled WGS sequence"/>
</dbReference>
<organism evidence="1 2">
    <name type="scientific">Pristionchus mayeri</name>
    <dbReference type="NCBI Taxonomy" id="1317129"/>
    <lineage>
        <taxon>Eukaryota</taxon>
        <taxon>Metazoa</taxon>
        <taxon>Ecdysozoa</taxon>
        <taxon>Nematoda</taxon>
        <taxon>Chromadorea</taxon>
        <taxon>Rhabditida</taxon>
        <taxon>Rhabditina</taxon>
        <taxon>Diplogasteromorpha</taxon>
        <taxon>Diplogasteroidea</taxon>
        <taxon>Neodiplogasteridae</taxon>
        <taxon>Pristionchus</taxon>
    </lineage>
</organism>
<feature type="non-terminal residue" evidence="1">
    <location>
        <position position="137"/>
    </location>
</feature>
<evidence type="ECO:0000313" key="1">
    <source>
        <dbReference type="EMBL" id="GMR32864.1"/>
    </source>
</evidence>
<comment type="caution">
    <text evidence="1">The sequence shown here is derived from an EMBL/GenBank/DDBJ whole genome shotgun (WGS) entry which is preliminary data.</text>
</comment>
<accession>A0AAN4Z4B1</accession>
<sequence length="137" mass="14770">LDVCVSVGLSRAAIGQFVVRTDDIGLGLTMVYLSVSVHVIILVLSEGESDVSRGVDVEHVCFLVPRVDVLIDSTTIGVRPEKNKRIVNMNACSAGPGLSMGTRCPAPLMLLVEPRSVLLRGLHVRVVRKLLREPSKS</sequence>
<dbReference type="EMBL" id="BTRK01000001">
    <property type="protein sequence ID" value="GMR32864.1"/>
    <property type="molecule type" value="Genomic_DNA"/>
</dbReference>
<name>A0AAN4Z4B1_9BILA</name>